<dbReference type="AlphaFoldDB" id="A0A1M5BXD7"/>
<evidence type="ECO:0000313" key="2">
    <source>
        <dbReference type="Proteomes" id="UP000184518"/>
    </source>
</evidence>
<evidence type="ECO:0008006" key="3">
    <source>
        <dbReference type="Google" id="ProtNLM"/>
    </source>
</evidence>
<sequence length="124" mass="14633">MPFKQPQKIRINFDDLEYMSNTSEEKLGYKGQLFTGYAVLDYFLDGKISYEKEYRYVEIMGWVNEYYPSGNLQSEKLCIWDSTNSILLNEYDQNGDLIKSIMATSPEKFEEYVNKFNLLDSLIN</sequence>
<dbReference type="STRING" id="1416778.SAMN05443633_104330"/>
<reference evidence="2" key="1">
    <citation type="submission" date="2016-11" db="EMBL/GenBank/DDBJ databases">
        <authorList>
            <person name="Varghese N."/>
            <person name="Submissions S."/>
        </authorList>
    </citation>
    <scope>NUCLEOTIDE SEQUENCE [LARGE SCALE GENOMIC DNA]</scope>
    <source>
        <strain evidence="2">DSM 27619</strain>
    </source>
</reference>
<name>A0A1M5BXD7_9FLAO</name>
<evidence type="ECO:0000313" key="1">
    <source>
        <dbReference type="EMBL" id="SHF47253.1"/>
    </source>
</evidence>
<keyword evidence="2" id="KW-1185">Reference proteome</keyword>
<dbReference type="EMBL" id="FQUT01000004">
    <property type="protein sequence ID" value="SHF47253.1"/>
    <property type="molecule type" value="Genomic_DNA"/>
</dbReference>
<dbReference type="OrthoDB" id="1355029at2"/>
<dbReference type="RefSeq" id="WP_072956701.1">
    <property type="nucleotide sequence ID" value="NZ_FQUT01000004.1"/>
</dbReference>
<gene>
    <name evidence="1" type="ORF">SAMN05443633_104330</name>
</gene>
<dbReference type="Proteomes" id="UP000184518">
    <property type="component" value="Unassembled WGS sequence"/>
</dbReference>
<proteinExistence type="predicted"/>
<organism evidence="1 2">
    <name type="scientific">Chryseobacterium arachidis</name>
    <dbReference type="NCBI Taxonomy" id="1416778"/>
    <lineage>
        <taxon>Bacteria</taxon>
        <taxon>Pseudomonadati</taxon>
        <taxon>Bacteroidota</taxon>
        <taxon>Flavobacteriia</taxon>
        <taxon>Flavobacteriales</taxon>
        <taxon>Weeksellaceae</taxon>
        <taxon>Chryseobacterium group</taxon>
        <taxon>Chryseobacterium</taxon>
    </lineage>
</organism>
<protein>
    <recommendedName>
        <fullName evidence="3">MORN repeat variant</fullName>
    </recommendedName>
</protein>
<accession>A0A1M5BXD7</accession>